<evidence type="ECO:0000313" key="1">
    <source>
        <dbReference type="EMBL" id="CAN64439.1"/>
    </source>
</evidence>
<dbReference type="EMBL" id="AM423511">
    <property type="protein sequence ID" value="CAN64439.1"/>
    <property type="molecule type" value="Genomic_DNA"/>
</dbReference>
<name>A5AD28_VITVI</name>
<organism evidence="1">
    <name type="scientific">Vitis vinifera</name>
    <name type="common">Grape</name>
    <dbReference type="NCBI Taxonomy" id="29760"/>
    <lineage>
        <taxon>Eukaryota</taxon>
        <taxon>Viridiplantae</taxon>
        <taxon>Streptophyta</taxon>
        <taxon>Embryophyta</taxon>
        <taxon>Tracheophyta</taxon>
        <taxon>Spermatophyta</taxon>
        <taxon>Magnoliopsida</taxon>
        <taxon>eudicotyledons</taxon>
        <taxon>Gunneridae</taxon>
        <taxon>Pentapetalae</taxon>
        <taxon>rosids</taxon>
        <taxon>Vitales</taxon>
        <taxon>Vitaceae</taxon>
        <taxon>Viteae</taxon>
        <taxon>Vitis</taxon>
    </lineage>
</organism>
<proteinExistence type="predicted"/>
<dbReference type="AlphaFoldDB" id="A5AD28"/>
<gene>
    <name evidence="1" type="ORF">VITISV_011231</name>
</gene>
<protein>
    <submittedName>
        <fullName evidence="1">Uncharacterized protein</fullName>
    </submittedName>
</protein>
<accession>A5AD28</accession>
<reference evidence="1" key="1">
    <citation type="journal article" date="2007" name="PLoS ONE">
        <title>The first genome sequence of an elite grapevine cultivar (Pinot noir Vitis vinifera L.): coping with a highly heterozygous genome.</title>
        <authorList>
            <person name="Velasco R."/>
            <person name="Zharkikh A."/>
            <person name="Troggio M."/>
            <person name="Cartwright D.A."/>
            <person name="Cestaro A."/>
            <person name="Pruss D."/>
            <person name="Pindo M."/>
            <person name="FitzGerald L.M."/>
            <person name="Vezzulli S."/>
            <person name="Reid J."/>
            <person name="Malacarne G."/>
            <person name="Iliev D."/>
            <person name="Coppola G."/>
            <person name="Wardell B."/>
            <person name="Micheletti D."/>
            <person name="Macalma T."/>
            <person name="Facci M."/>
            <person name="Mitchell J.T."/>
            <person name="Perazzolli M."/>
            <person name="Eldredge G."/>
            <person name="Gatto P."/>
            <person name="Oyzerski R."/>
            <person name="Moretto M."/>
            <person name="Gutin N."/>
            <person name="Stefanini M."/>
            <person name="Chen Y."/>
            <person name="Segala C."/>
            <person name="Davenport C."/>
            <person name="Dematte L."/>
            <person name="Mraz A."/>
            <person name="Battilana J."/>
            <person name="Stormo K."/>
            <person name="Costa F."/>
            <person name="Tao Q."/>
            <person name="Si-Ammour A."/>
            <person name="Harkins T."/>
            <person name="Lackey A."/>
            <person name="Perbost C."/>
            <person name="Taillon B."/>
            <person name="Stella A."/>
            <person name="Solovyev V."/>
            <person name="Fawcett J.A."/>
            <person name="Sterck L."/>
            <person name="Vandepoele K."/>
            <person name="Grando S.M."/>
            <person name="Toppo S."/>
            <person name="Moser C."/>
            <person name="Lanchbury J."/>
            <person name="Bogden R."/>
            <person name="Skolnick M."/>
            <person name="Sgaramella V."/>
            <person name="Bhatnagar S.K."/>
            <person name="Fontana P."/>
            <person name="Gutin A."/>
            <person name="Van de Peer Y."/>
            <person name="Salamini F."/>
            <person name="Viola R."/>
        </authorList>
    </citation>
    <scope>NUCLEOTIDE SEQUENCE</scope>
</reference>
<sequence>MSNGAVGDSRWQSTMMAKTTGDNKYGDGFRMMEVVSSFCICATCRHILGQPFSKPQDTRRGYSTLPNSYFIDHTTWKSWQWVFGVGDDIEQHGTCGKDYQLAMVVVEGGDVFTGPRVVKLVVAYRRRKKQGTGS</sequence>